<protein>
    <recommendedName>
        <fullName evidence="4">WG repeat-containing protein</fullName>
    </recommendedName>
</protein>
<proteinExistence type="predicted"/>
<feature type="signal peptide" evidence="1">
    <location>
        <begin position="1"/>
        <end position="33"/>
    </location>
</feature>
<sequence>MSVAKNALYTRGFAAVGISVACMLAAACLAAGATCGQTAYASEMESQSQAASAQSSQNASYLYAVRDSETNLWGFVDAAGTQVIPCQFESLGSLPGQSPSLVTTYSPNNGTKSYFPDFGCAYDLPGGVMNDDPFPAQDPDTEKWGYIDKSGEWAIEPEYEQARMFSDGLGLVYSEDKGAGFVNAQGELVASGYIAATSFSDGVAFVSGKLDDEKNGIKHNNRYAAIDKNGAWVLDSAKSSTETDRYCYKQPIFFHDGVGFEGVKDGKAIYIDSKGNEALSASSGHDGVSIVDAGPFYDGYATIELQGVDMWAKAGYTGMGGTTAYGLIDKTGALVKDPTAKSTQWATLVDLWGGINHAGGGMVAAQDSVSGLWGYLDAKSGEWKIQPLFSEAKPFADGMAYAKDFATDDWGIIDDSGAWTAVPRLDNFNSDDQSLVAAGGLVYGTAEAVGGAAPVTSEGWMNAQGLWVASWKL</sequence>
<dbReference type="SUPFAM" id="SSF69360">
    <property type="entry name" value="Cell wall binding repeat"/>
    <property type="match status" value="1"/>
</dbReference>
<dbReference type="PANTHER" id="PTHR37841">
    <property type="entry name" value="GLR2918 PROTEIN"/>
    <property type="match status" value="1"/>
</dbReference>
<evidence type="ECO:0008006" key="4">
    <source>
        <dbReference type="Google" id="ProtNLM"/>
    </source>
</evidence>
<organism evidence="2 3">
    <name type="scientific">Slackia isoflavoniconvertens</name>
    <dbReference type="NCBI Taxonomy" id="572010"/>
    <lineage>
        <taxon>Bacteria</taxon>
        <taxon>Bacillati</taxon>
        <taxon>Actinomycetota</taxon>
        <taxon>Coriobacteriia</taxon>
        <taxon>Eggerthellales</taxon>
        <taxon>Eggerthellaceae</taxon>
        <taxon>Slackia</taxon>
    </lineage>
</organism>
<feature type="chain" id="PRO_5038974010" description="WG repeat-containing protein" evidence="1">
    <location>
        <begin position="34"/>
        <end position="473"/>
    </location>
</feature>
<evidence type="ECO:0000313" key="3">
    <source>
        <dbReference type="Proteomes" id="UP000253975"/>
    </source>
</evidence>
<gene>
    <name evidence="2" type="ORF">C1881_03750</name>
</gene>
<comment type="caution">
    <text evidence="2">The sequence shown here is derived from an EMBL/GenBank/DDBJ whole genome shotgun (WGS) entry which is preliminary data.</text>
</comment>
<dbReference type="EMBL" id="PPTO01000004">
    <property type="protein sequence ID" value="RDB59801.1"/>
    <property type="molecule type" value="Genomic_DNA"/>
</dbReference>
<keyword evidence="1" id="KW-0732">Signal</keyword>
<dbReference type="RefSeq" id="WP_114615193.1">
    <property type="nucleotide sequence ID" value="NZ_PPTO01000004.1"/>
</dbReference>
<reference evidence="2 3" key="1">
    <citation type="journal article" date="2018" name="Elife">
        <title>Discovery and characterization of a prevalent human gut bacterial enzyme sufficient for the inactivation of a family of plant toxins.</title>
        <authorList>
            <person name="Koppel N."/>
            <person name="Bisanz J.E."/>
            <person name="Pandelia M.E."/>
            <person name="Turnbaugh P.J."/>
            <person name="Balskus E.P."/>
        </authorList>
    </citation>
    <scope>NUCLEOTIDE SEQUENCE [LARGE SCALE GENOMIC DNA]</scope>
    <source>
        <strain evidence="2 3">OB21 GAM31</strain>
    </source>
</reference>
<dbReference type="Pfam" id="PF14903">
    <property type="entry name" value="WG_beta_rep"/>
    <property type="match status" value="3"/>
</dbReference>
<evidence type="ECO:0000313" key="2">
    <source>
        <dbReference type="EMBL" id="RDB59801.1"/>
    </source>
</evidence>
<name>A0A369LJJ6_9ACTN</name>
<dbReference type="PANTHER" id="PTHR37841:SF1">
    <property type="entry name" value="DUF3298 DOMAIN-CONTAINING PROTEIN"/>
    <property type="match status" value="1"/>
</dbReference>
<dbReference type="AlphaFoldDB" id="A0A369LJJ6"/>
<dbReference type="InterPro" id="IPR032774">
    <property type="entry name" value="WG_beta_rep"/>
</dbReference>
<accession>A0A369LJJ6</accession>
<evidence type="ECO:0000256" key="1">
    <source>
        <dbReference type="SAM" id="SignalP"/>
    </source>
</evidence>
<dbReference type="Proteomes" id="UP000253975">
    <property type="component" value="Unassembled WGS sequence"/>
</dbReference>
<dbReference type="PROSITE" id="PS51257">
    <property type="entry name" value="PROKAR_LIPOPROTEIN"/>
    <property type="match status" value="1"/>
</dbReference>